<dbReference type="AlphaFoldDB" id="A0A2C9UAC3"/>
<protein>
    <submittedName>
        <fullName evidence="1">Uncharacterized protein</fullName>
    </submittedName>
</protein>
<organism evidence="1">
    <name type="scientific">Manihot esculenta</name>
    <name type="common">Cassava</name>
    <name type="synonym">Jatropha manihot</name>
    <dbReference type="NCBI Taxonomy" id="3983"/>
    <lineage>
        <taxon>Eukaryota</taxon>
        <taxon>Viridiplantae</taxon>
        <taxon>Streptophyta</taxon>
        <taxon>Embryophyta</taxon>
        <taxon>Tracheophyta</taxon>
        <taxon>Spermatophyta</taxon>
        <taxon>Magnoliopsida</taxon>
        <taxon>eudicotyledons</taxon>
        <taxon>Gunneridae</taxon>
        <taxon>Pentapetalae</taxon>
        <taxon>rosids</taxon>
        <taxon>fabids</taxon>
        <taxon>Malpighiales</taxon>
        <taxon>Euphorbiaceae</taxon>
        <taxon>Crotonoideae</taxon>
        <taxon>Manihoteae</taxon>
        <taxon>Manihot</taxon>
    </lineage>
</organism>
<evidence type="ECO:0000313" key="1">
    <source>
        <dbReference type="EMBL" id="OAY27032.1"/>
    </source>
</evidence>
<accession>A0A2C9UAC3</accession>
<dbReference type="STRING" id="3983.A0A2C9UAC3"/>
<gene>
    <name evidence="1" type="ORF">MANES_16G094200</name>
</gene>
<sequence>MRIWTACGCICPNVALVLGIEEENGPQLTSLAGHFYGHKTAISALQTILQEDFKAGDLRH</sequence>
<proteinExistence type="predicted"/>
<dbReference type="EMBL" id="CM004402">
    <property type="protein sequence ID" value="OAY27032.1"/>
    <property type="molecule type" value="Genomic_DNA"/>
</dbReference>
<name>A0A2C9UAC3_MANES</name>
<reference evidence="1" key="1">
    <citation type="submission" date="2016-02" db="EMBL/GenBank/DDBJ databases">
        <title>WGS assembly of Manihot esculenta.</title>
        <authorList>
            <person name="Bredeson J.V."/>
            <person name="Prochnik S.E."/>
            <person name="Lyons J.B."/>
            <person name="Schmutz J."/>
            <person name="Grimwood J."/>
            <person name="Vrebalov J."/>
            <person name="Bart R.S."/>
            <person name="Amuge T."/>
            <person name="Ferguson M.E."/>
            <person name="Green R."/>
            <person name="Putnam N."/>
            <person name="Stites J."/>
            <person name="Rounsley S."/>
            <person name="Rokhsar D.S."/>
        </authorList>
    </citation>
    <scope>NUCLEOTIDE SEQUENCE [LARGE SCALE GENOMIC DNA]</scope>
    <source>
        <tissue evidence="1">Leaf</tissue>
    </source>
</reference>